<dbReference type="PROSITE" id="PS51257">
    <property type="entry name" value="PROKAR_LIPOPROTEIN"/>
    <property type="match status" value="1"/>
</dbReference>
<proteinExistence type="predicted"/>
<evidence type="ECO:0000313" key="2">
    <source>
        <dbReference type="EMBL" id="PPS21498.1"/>
    </source>
</evidence>
<organism evidence="2 3">
    <name type="scientific">Brachyspira murdochii</name>
    <dbReference type="NCBI Taxonomy" id="84378"/>
    <lineage>
        <taxon>Bacteria</taxon>
        <taxon>Pseudomonadati</taxon>
        <taxon>Spirochaetota</taxon>
        <taxon>Spirochaetia</taxon>
        <taxon>Brachyspirales</taxon>
        <taxon>Brachyspiraceae</taxon>
        <taxon>Brachyspira</taxon>
    </lineage>
</organism>
<keyword evidence="1" id="KW-0732">Signal</keyword>
<dbReference type="Proteomes" id="UP000238924">
    <property type="component" value="Unassembled WGS sequence"/>
</dbReference>
<sequence>MNIKAFILLLLLIMFTSCQKKQDNFLEDMASLDKEYMDTLLIIRDVNNTDRKGAIEKFIIVWNDFKKKYYNINTEDPQWKTDFDSLQDILIRSHYYISSKEDESAGYSILHDIKYVLSDLRKRNNVNWFFDNLNSIYKIAYRMGELSKIYNTSNTVLTQEEEEKLIVVYYLLDEATKTTIAEFDKSNIHLLHLSQQQLGTLKHNIETIDDLVKSIGNDLFSKKYSNISSISENILNIYFNSLQIIRG</sequence>
<protein>
    <recommendedName>
        <fullName evidence="4">Lipoprotein</fullName>
    </recommendedName>
</protein>
<dbReference type="RefSeq" id="WP_013115235.1">
    <property type="nucleotide sequence ID" value="NZ_JJMJ01000161.1"/>
</dbReference>
<comment type="caution">
    <text evidence="2">The sequence shown here is derived from an EMBL/GenBank/DDBJ whole genome shotgun (WGS) entry which is preliminary data.</text>
</comment>
<evidence type="ECO:0000256" key="1">
    <source>
        <dbReference type="SAM" id="SignalP"/>
    </source>
</evidence>
<gene>
    <name evidence="2" type="ORF">DJ52_10390</name>
</gene>
<evidence type="ECO:0008006" key="4">
    <source>
        <dbReference type="Google" id="ProtNLM"/>
    </source>
</evidence>
<feature type="signal peptide" evidence="1">
    <location>
        <begin position="1"/>
        <end position="20"/>
    </location>
</feature>
<accession>A0ABX5B4D2</accession>
<evidence type="ECO:0000313" key="3">
    <source>
        <dbReference type="Proteomes" id="UP000238924"/>
    </source>
</evidence>
<name>A0ABX5B4D2_9SPIR</name>
<dbReference type="EMBL" id="JJMJ01000161">
    <property type="protein sequence ID" value="PPS21498.1"/>
    <property type="molecule type" value="Genomic_DNA"/>
</dbReference>
<keyword evidence="3" id="KW-1185">Reference proteome</keyword>
<feature type="chain" id="PRO_5045225749" description="Lipoprotein" evidence="1">
    <location>
        <begin position="21"/>
        <end position="247"/>
    </location>
</feature>
<reference evidence="2 3" key="1">
    <citation type="submission" date="2014-04" db="EMBL/GenBank/DDBJ databases">
        <title>Whole genome sequence of 'Brachyspira hampsonii' D13-03603F2.</title>
        <authorList>
            <person name="Patterson A.H."/>
            <person name="Chaban B."/>
            <person name="Fernando C."/>
            <person name="Harding J.C."/>
            <person name="Hill J.E."/>
        </authorList>
    </citation>
    <scope>NUCLEOTIDE SEQUENCE [LARGE SCALE GENOMIC DNA]</scope>
    <source>
        <strain evidence="2 3">D13-03603F2</strain>
    </source>
</reference>